<accession>A0A6M3K8U3</accession>
<dbReference type="EMBL" id="MT142322">
    <property type="protein sequence ID" value="QJA78146.1"/>
    <property type="molecule type" value="Genomic_DNA"/>
</dbReference>
<dbReference type="AlphaFoldDB" id="A0A6M3K8U3"/>
<reference evidence="2" key="1">
    <citation type="submission" date="2020-03" db="EMBL/GenBank/DDBJ databases">
        <title>The deep terrestrial virosphere.</title>
        <authorList>
            <person name="Holmfeldt K."/>
            <person name="Nilsson E."/>
            <person name="Simone D."/>
            <person name="Lopez-Fernandez M."/>
            <person name="Wu X."/>
            <person name="de Brujin I."/>
            <person name="Lundin D."/>
            <person name="Andersson A."/>
            <person name="Bertilsson S."/>
            <person name="Dopson M."/>
        </authorList>
    </citation>
    <scope>NUCLEOTIDE SEQUENCE</scope>
    <source>
        <strain evidence="2">MM415A01127</strain>
    </source>
</reference>
<proteinExistence type="predicted"/>
<protein>
    <submittedName>
        <fullName evidence="2">Uncharacterized protein</fullName>
    </submittedName>
</protein>
<evidence type="ECO:0000313" key="2">
    <source>
        <dbReference type="EMBL" id="QJA78146.1"/>
    </source>
</evidence>
<evidence type="ECO:0000256" key="1">
    <source>
        <dbReference type="SAM" id="MobiDB-lite"/>
    </source>
</evidence>
<organism evidence="2">
    <name type="scientific">viral metagenome</name>
    <dbReference type="NCBI Taxonomy" id="1070528"/>
    <lineage>
        <taxon>unclassified sequences</taxon>
        <taxon>metagenomes</taxon>
        <taxon>organismal metagenomes</taxon>
    </lineage>
</organism>
<feature type="region of interest" description="Disordered" evidence="1">
    <location>
        <begin position="1"/>
        <end position="41"/>
    </location>
</feature>
<sequence>MGSGQRGRLGGGNLGSGQRGRLGGGNLGSGQRGRLGGGNLGSGQRGRLGLIRERHRLVCPERHVIATLPLGGGTWRAWLPNFLRWQVAPHRLLLLLQYPQILLGIGDRLFFHPLTNQIVRRRRQRSAVRR</sequence>
<name>A0A6M3K8U3_9ZZZZ</name>
<gene>
    <name evidence="2" type="ORF">MM415A01127_0002</name>
</gene>